<dbReference type="Proteomes" id="UP000265566">
    <property type="component" value="Chromosome 8"/>
</dbReference>
<evidence type="ECO:0000313" key="4">
    <source>
        <dbReference type="Proteomes" id="UP000002051"/>
    </source>
</evidence>
<gene>
    <name evidence="3" type="primary">11406666</name>
    <name evidence="1" type="ordered locus">MTR_8g083490</name>
    <name evidence="2" type="ORF">MtrunA17_Chr8g0390611</name>
</gene>
<sequence>MDIKSECNSSRKTKELGRFCYEIEHTNSLSATTRSSKFRWKMLWMKLKKEKKKLLESTSSPLQQDPYDPFTYSQNFEQGTVFDEPDYLSRSFSVRFADPCKFINYQKK</sequence>
<dbReference type="EMBL" id="CM001224">
    <property type="protein sequence ID" value="AET04121.1"/>
    <property type="molecule type" value="Genomic_DNA"/>
</dbReference>
<dbReference type="PaxDb" id="3880-AET04121"/>
<dbReference type="HOGENOM" id="CLU_134660_1_1_1"/>
<name>G7LH62_MEDTR</name>
<dbReference type="EnsemblPlants" id="AET04121">
    <property type="protein sequence ID" value="AET04121"/>
    <property type="gene ID" value="MTR_8g083490"/>
</dbReference>
<evidence type="ECO:0000313" key="3">
    <source>
        <dbReference type="EnsemblPlants" id="AET04121"/>
    </source>
</evidence>
<dbReference type="KEGG" id="mtr:11406666"/>
<reference evidence="1 4" key="1">
    <citation type="journal article" date="2011" name="Nature">
        <title>The Medicago genome provides insight into the evolution of rhizobial symbioses.</title>
        <authorList>
            <person name="Young N.D."/>
            <person name="Debelle F."/>
            <person name="Oldroyd G.E."/>
            <person name="Geurts R."/>
            <person name="Cannon S.B."/>
            <person name="Udvardi M.K."/>
            <person name="Benedito V.A."/>
            <person name="Mayer K.F."/>
            <person name="Gouzy J."/>
            <person name="Schoof H."/>
            <person name="Van de Peer Y."/>
            <person name="Proost S."/>
            <person name="Cook D.R."/>
            <person name="Meyers B.C."/>
            <person name="Spannagl M."/>
            <person name="Cheung F."/>
            <person name="De Mita S."/>
            <person name="Krishnakumar V."/>
            <person name="Gundlach H."/>
            <person name="Zhou S."/>
            <person name="Mudge J."/>
            <person name="Bharti A.K."/>
            <person name="Murray J.D."/>
            <person name="Naoumkina M.A."/>
            <person name="Rosen B."/>
            <person name="Silverstein K.A."/>
            <person name="Tang H."/>
            <person name="Rombauts S."/>
            <person name="Zhao P.X."/>
            <person name="Zhou P."/>
            <person name="Barbe V."/>
            <person name="Bardou P."/>
            <person name="Bechner M."/>
            <person name="Bellec A."/>
            <person name="Berger A."/>
            <person name="Berges H."/>
            <person name="Bidwell S."/>
            <person name="Bisseling T."/>
            <person name="Choisne N."/>
            <person name="Couloux A."/>
            <person name="Denny R."/>
            <person name="Deshpande S."/>
            <person name="Dai X."/>
            <person name="Doyle J.J."/>
            <person name="Dudez A.M."/>
            <person name="Farmer A.D."/>
            <person name="Fouteau S."/>
            <person name="Franken C."/>
            <person name="Gibelin C."/>
            <person name="Gish J."/>
            <person name="Goldstein S."/>
            <person name="Gonzalez A.J."/>
            <person name="Green P.J."/>
            <person name="Hallab A."/>
            <person name="Hartog M."/>
            <person name="Hua A."/>
            <person name="Humphray S.J."/>
            <person name="Jeong D.H."/>
            <person name="Jing Y."/>
            <person name="Jocker A."/>
            <person name="Kenton S.M."/>
            <person name="Kim D.J."/>
            <person name="Klee K."/>
            <person name="Lai H."/>
            <person name="Lang C."/>
            <person name="Lin S."/>
            <person name="Macmil S.L."/>
            <person name="Magdelenat G."/>
            <person name="Matthews L."/>
            <person name="McCorrison J."/>
            <person name="Monaghan E.L."/>
            <person name="Mun J.H."/>
            <person name="Najar F.Z."/>
            <person name="Nicholson C."/>
            <person name="Noirot C."/>
            <person name="O'Bleness M."/>
            <person name="Paule C.R."/>
            <person name="Poulain J."/>
            <person name="Prion F."/>
            <person name="Qin B."/>
            <person name="Qu C."/>
            <person name="Retzel E.F."/>
            <person name="Riddle C."/>
            <person name="Sallet E."/>
            <person name="Samain S."/>
            <person name="Samson N."/>
            <person name="Sanders I."/>
            <person name="Saurat O."/>
            <person name="Scarpelli C."/>
            <person name="Schiex T."/>
            <person name="Segurens B."/>
            <person name="Severin A.J."/>
            <person name="Sherrier D.J."/>
            <person name="Shi R."/>
            <person name="Sims S."/>
            <person name="Singer S.R."/>
            <person name="Sinharoy S."/>
            <person name="Sterck L."/>
            <person name="Viollet A."/>
            <person name="Wang B.B."/>
            <person name="Wang K."/>
            <person name="Wang M."/>
            <person name="Wang X."/>
            <person name="Warfsmann J."/>
            <person name="Weissenbach J."/>
            <person name="White D.D."/>
            <person name="White J.D."/>
            <person name="Wiley G.B."/>
            <person name="Wincker P."/>
            <person name="Xing Y."/>
            <person name="Yang L."/>
            <person name="Yao Z."/>
            <person name="Ying F."/>
            <person name="Zhai J."/>
            <person name="Zhou L."/>
            <person name="Zuber A."/>
            <person name="Denarie J."/>
            <person name="Dixon R.A."/>
            <person name="May G.D."/>
            <person name="Schwartz D.C."/>
            <person name="Rogers J."/>
            <person name="Quetier F."/>
            <person name="Town C.D."/>
            <person name="Roe B.A."/>
        </authorList>
    </citation>
    <scope>NUCLEOTIDE SEQUENCE [LARGE SCALE GENOMIC DNA]</scope>
    <source>
        <strain evidence="1">A17</strain>
        <strain evidence="3 4">cv. Jemalong A17</strain>
    </source>
</reference>
<dbReference type="EMBL" id="PSQE01000008">
    <property type="protein sequence ID" value="RHN43690.1"/>
    <property type="molecule type" value="Genomic_DNA"/>
</dbReference>
<reference evidence="1 4" key="2">
    <citation type="journal article" date="2014" name="BMC Genomics">
        <title>An improved genome release (version Mt4.0) for the model legume Medicago truncatula.</title>
        <authorList>
            <person name="Tang H."/>
            <person name="Krishnakumar V."/>
            <person name="Bidwell S."/>
            <person name="Rosen B."/>
            <person name="Chan A."/>
            <person name="Zhou S."/>
            <person name="Gentzbittel L."/>
            <person name="Childs K.L."/>
            <person name="Yandell M."/>
            <person name="Gundlach H."/>
            <person name="Mayer K.F."/>
            <person name="Schwartz D.C."/>
            <person name="Town C.D."/>
        </authorList>
    </citation>
    <scope>GENOME REANNOTATION</scope>
    <source>
        <strain evidence="3 4">cv. Jemalong A17</strain>
    </source>
</reference>
<evidence type="ECO:0000313" key="2">
    <source>
        <dbReference type="EMBL" id="RHN43690.1"/>
    </source>
</evidence>
<reference evidence="3" key="3">
    <citation type="submission" date="2015-04" db="UniProtKB">
        <authorList>
            <consortium name="EnsemblPlants"/>
        </authorList>
    </citation>
    <scope>IDENTIFICATION</scope>
    <source>
        <strain evidence="3">cv. Jemalong A17</strain>
    </source>
</reference>
<protein>
    <submittedName>
        <fullName evidence="1 3">Uncharacterized protein</fullName>
    </submittedName>
</protein>
<dbReference type="Gramene" id="rna50305">
    <property type="protein sequence ID" value="RHN43690.1"/>
    <property type="gene ID" value="gene50305"/>
</dbReference>
<organism evidence="1 4">
    <name type="scientific">Medicago truncatula</name>
    <name type="common">Barrel medic</name>
    <name type="synonym">Medicago tribuloides</name>
    <dbReference type="NCBI Taxonomy" id="3880"/>
    <lineage>
        <taxon>Eukaryota</taxon>
        <taxon>Viridiplantae</taxon>
        <taxon>Streptophyta</taxon>
        <taxon>Embryophyta</taxon>
        <taxon>Tracheophyta</taxon>
        <taxon>Spermatophyta</taxon>
        <taxon>Magnoliopsida</taxon>
        <taxon>eudicotyledons</taxon>
        <taxon>Gunneridae</taxon>
        <taxon>Pentapetalae</taxon>
        <taxon>rosids</taxon>
        <taxon>fabids</taxon>
        <taxon>Fabales</taxon>
        <taxon>Fabaceae</taxon>
        <taxon>Papilionoideae</taxon>
        <taxon>50 kb inversion clade</taxon>
        <taxon>NPAAA clade</taxon>
        <taxon>Hologalegina</taxon>
        <taxon>IRL clade</taxon>
        <taxon>Trifolieae</taxon>
        <taxon>Medicago</taxon>
    </lineage>
</organism>
<evidence type="ECO:0000313" key="1">
    <source>
        <dbReference type="EMBL" id="AET04121.1"/>
    </source>
</evidence>
<dbReference type="Proteomes" id="UP000002051">
    <property type="component" value="Chromosome 8"/>
</dbReference>
<dbReference type="AlphaFoldDB" id="G7LH62"/>
<keyword evidence="4" id="KW-1185">Reference proteome</keyword>
<dbReference type="PANTHER" id="PTHR33168">
    <property type="entry name" value="STRESS INDUCED PROTEIN-RELATED"/>
    <property type="match status" value="1"/>
</dbReference>
<proteinExistence type="predicted"/>
<dbReference type="STRING" id="3880.G7LH62"/>
<dbReference type="OrthoDB" id="1688035at2759"/>
<dbReference type="OMA" id="WCSSGCK"/>
<accession>G7LH62</accession>
<reference evidence="2" key="4">
    <citation type="journal article" date="2018" name="Nat. Plants">
        <title>Whole-genome landscape of Medicago truncatula symbiotic genes.</title>
        <authorList>
            <person name="Pecrix Y."/>
            <person name="Gamas P."/>
            <person name="Carrere S."/>
        </authorList>
    </citation>
    <scope>NUCLEOTIDE SEQUENCE</scope>
    <source>
        <tissue evidence="2">Leaves</tissue>
    </source>
</reference>